<dbReference type="EMBL" id="JAXCLA010000013">
    <property type="protein sequence ID" value="MDY0748986.1"/>
    <property type="molecule type" value="Genomic_DNA"/>
</dbReference>
<dbReference type="SMART" id="SM00304">
    <property type="entry name" value="HAMP"/>
    <property type="match status" value="1"/>
</dbReference>
<evidence type="ECO:0000256" key="10">
    <source>
        <dbReference type="SAM" id="Phobius"/>
    </source>
</evidence>
<feature type="transmembrane region" description="Helical" evidence="10">
    <location>
        <begin position="53"/>
        <end position="77"/>
    </location>
</feature>
<dbReference type="InterPro" id="IPR003594">
    <property type="entry name" value="HATPase_dom"/>
</dbReference>
<evidence type="ECO:0000256" key="9">
    <source>
        <dbReference type="ARBA" id="ARBA00022840"/>
    </source>
</evidence>
<dbReference type="InterPro" id="IPR050980">
    <property type="entry name" value="2C_sensor_his_kinase"/>
</dbReference>
<evidence type="ECO:0000256" key="3">
    <source>
        <dbReference type="ARBA" id="ARBA00012438"/>
    </source>
</evidence>
<dbReference type="Proteomes" id="UP001285263">
    <property type="component" value="Unassembled WGS sequence"/>
</dbReference>
<dbReference type="Gene3D" id="1.10.287.130">
    <property type="match status" value="1"/>
</dbReference>
<dbReference type="Pfam" id="PF02518">
    <property type="entry name" value="HATPase_c"/>
    <property type="match status" value="1"/>
</dbReference>
<dbReference type="SMART" id="SM00388">
    <property type="entry name" value="HisKA"/>
    <property type="match status" value="1"/>
</dbReference>
<dbReference type="GO" id="GO:0005524">
    <property type="term" value="F:ATP binding"/>
    <property type="evidence" value="ECO:0007669"/>
    <property type="project" value="UniProtKB-KW"/>
</dbReference>
<keyword evidence="8" id="KW-0418">Kinase</keyword>
<dbReference type="SUPFAM" id="SSF47384">
    <property type="entry name" value="Homodimeric domain of signal transducing histidine kinase"/>
    <property type="match status" value="1"/>
</dbReference>
<comment type="subcellular location">
    <subcellularLocation>
        <location evidence="2">Cell membrane</location>
        <topology evidence="2">Multi-pass membrane protein</topology>
    </subcellularLocation>
</comment>
<comment type="catalytic activity">
    <reaction evidence="1">
        <text>ATP + protein L-histidine = ADP + protein N-phospho-L-histidine.</text>
        <dbReference type="EC" id="2.7.13.3"/>
    </reaction>
</comment>
<evidence type="ECO:0000313" key="14">
    <source>
        <dbReference type="Proteomes" id="UP001285263"/>
    </source>
</evidence>
<dbReference type="SUPFAM" id="SSF55874">
    <property type="entry name" value="ATPase domain of HSP90 chaperone/DNA topoisomerase II/histidine kinase"/>
    <property type="match status" value="1"/>
</dbReference>
<dbReference type="SUPFAM" id="SSF158472">
    <property type="entry name" value="HAMP domain-like"/>
    <property type="match status" value="1"/>
</dbReference>
<keyword evidence="7" id="KW-0547">Nucleotide-binding</keyword>
<keyword evidence="9 13" id="KW-0067">ATP-binding</keyword>
<feature type="transmembrane region" description="Helical" evidence="10">
    <location>
        <begin position="12"/>
        <end position="33"/>
    </location>
</feature>
<protein>
    <recommendedName>
        <fullName evidence="3">histidine kinase</fullName>
        <ecNumber evidence="3">2.7.13.3</ecNumber>
    </recommendedName>
</protein>
<evidence type="ECO:0000256" key="5">
    <source>
        <dbReference type="ARBA" id="ARBA00022553"/>
    </source>
</evidence>
<dbReference type="RefSeq" id="WP_320426955.1">
    <property type="nucleotide sequence ID" value="NZ_JAXCLA010000013.1"/>
</dbReference>
<dbReference type="InterPro" id="IPR003660">
    <property type="entry name" value="HAMP_dom"/>
</dbReference>
<evidence type="ECO:0000256" key="7">
    <source>
        <dbReference type="ARBA" id="ARBA00022741"/>
    </source>
</evidence>
<sequence>MEAPRPVRRLFWKLLLALTISMLVSFAATSVYFRIFGPTHHDDGKGPLMILGLFPVVPLIVASAAFFVTGLLVAWYLSRPLHHLSWALRQASAGRLDTRVSPLMGGRSDEITDLAMEFDRMAAQLQQLTESRQVLLHDMSHELRSPLGRMQAAIGLFRQSQGTAADALDRIEREVGRLDALIGELLTLHRLEAGPSDAAERSRVDLIELLLAIVEDADFEARHAGSAVECKAAGSFVTEVNGELMYRAFENVVRNAVKYTAPGTTVSVLAETVDEGKTLLVRVLDRGPGVPPHQLQKIFEPFVRVEGSEHVRGVGLGLAITQRALHMHGGSVQAHLRADGGLEVRMRVPVQASAGGSAAP</sequence>
<dbReference type="InterPro" id="IPR003661">
    <property type="entry name" value="HisK_dim/P_dom"/>
</dbReference>
<dbReference type="CDD" id="cd00082">
    <property type="entry name" value="HisKA"/>
    <property type="match status" value="1"/>
</dbReference>
<dbReference type="EC" id="2.7.13.3" evidence="3"/>
<keyword evidence="5" id="KW-0597">Phosphoprotein</keyword>
<dbReference type="Gene3D" id="1.10.8.500">
    <property type="entry name" value="HAMP domain in histidine kinase"/>
    <property type="match status" value="1"/>
</dbReference>
<dbReference type="Gene3D" id="3.30.565.10">
    <property type="entry name" value="Histidine kinase-like ATPase, C-terminal domain"/>
    <property type="match status" value="1"/>
</dbReference>
<proteinExistence type="predicted"/>
<feature type="domain" description="Histidine kinase" evidence="11">
    <location>
        <begin position="138"/>
        <end position="352"/>
    </location>
</feature>
<feature type="domain" description="HAMP" evidence="12">
    <location>
        <begin position="75"/>
        <end position="130"/>
    </location>
</feature>
<reference evidence="13 14" key="1">
    <citation type="submission" date="2023-11" db="EMBL/GenBank/DDBJ databases">
        <title>Paucibacter sp. nov., isolated from fresh soil in Korea.</title>
        <authorList>
            <person name="Le N.T.T."/>
        </authorList>
    </citation>
    <scope>NUCLEOTIDE SEQUENCE [LARGE SCALE GENOMIC DNA]</scope>
    <source>
        <strain evidence="13 14">R3-3</strain>
    </source>
</reference>
<keyword evidence="14" id="KW-1185">Reference proteome</keyword>
<evidence type="ECO:0000313" key="13">
    <source>
        <dbReference type="EMBL" id="MDY0748986.1"/>
    </source>
</evidence>
<comment type="caution">
    <text evidence="13">The sequence shown here is derived from an EMBL/GenBank/DDBJ whole genome shotgun (WGS) entry which is preliminary data.</text>
</comment>
<dbReference type="PRINTS" id="PR00344">
    <property type="entry name" value="BCTRLSENSOR"/>
</dbReference>
<dbReference type="InterPro" id="IPR004358">
    <property type="entry name" value="Sig_transdc_His_kin-like_C"/>
</dbReference>
<keyword evidence="4" id="KW-1003">Cell membrane</keyword>
<dbReference type="InterPro" id="IPR036890">
    <property type="entry name" value="HATPase_C_sf"/>
</dbReference>
<organism evidence="13 14">
    <name type="scientific">Roseateles agri</name>
    <dbReference type="NCBI Taxonomy" id="3098619"/>
    <lineage>
        <taxon>Bacteria</taxon>
        <taxon>Pseudomonadati</taxon>
        <taxon>Pseudomonadota</taxon>
        <taxon>Betaproteobacteria</taxon>
        <taxon>Burkholderiales</taxon>
        <taxon>Sphaerotilaceae</taxon>
        <taxon>Roseateles</taxon>
    </lineage>
</organism>
<dbReference type="PROSITE" id="PS50109">
    <property type="entry name" value="HIS_KIN"/>
    <property type="match status" value="1"/>
</dbReference>
<dbReference type="Pfam" id="PF00672">
    <property type="entry name" value="HAMP"/>
    <property type="match status" value="1"/>
</dbReference>
<dbReference type="CDD" id="cd06225">
    <property type="entry name" value="HAMP"/>
    <property type="match status" value="1"/>
</dbReference>
<accession>A0ABU5DRN8</accession>
<evidence type="ECO:0000259" key="12">
    <source>
        <dbReference type="PROSITE" id="PS50885"/>
    </source>
</evidence>
<gene>
    <name evidence="13" type="ORF">SNE35_31095</name>
</gene>
<dbReference type="PANTHER" id="PTHR44936">
    <property type="entry name" value="SENSOR PROTEIN CREC"/>
    <property type="match status" value="1"/>
</dbReference>
<evidence type="ECO:0000259" key="11">
    <source>
        <dbReference type="PROSITE" id="PS50109"/>
    </source>
</evidence>
<dbReference type="SMART" id="SM00387">
    <property type="entry name" value="HATPase_c"/>
    <property type="match status" value="1"/>
</dbReference>
<evidence type="ECO:0000256" key="8">
    <source>
        <dbReference type="ARBA" id="ARBA00022777"/>
    </source>
</evidence>
<dbReference type="Pfam" id="PF00512">
    <property type="entry name" value="HisKA"/>
    <property type="match status" value="1"/>
</dbReference>
<dbReference type="PROSITE" id="PS50885">
    <property type="entry name" value="HAMP"/>
    <property type="match status" value="1"/>
</dbReference>
<evidence type="ECO:0000256" key="6">
    <source>
        <dbReference type="ARBA" id="ARBA00022679"/>
    </source>
</evidence>
<dbReference type="InterPro" id="IPR005467">
    <property type="entry name" value="His_kinase_dom"/>
</dbReference>
<keyword evidence="10" id="KW-0472">Membrane</keyword>
<keyword evidence="6" id="KW-0808">Transferase</keyword>
<dbReference type="CDD" id="cd00075">
    <property type="entry name" value="HATPase"/>
    <property type="match status" value="1"/>
</dbReference>
<evidence type="ECO:0000256" key="4">
    <source>
        <dbReference type="ARBA" id="ARBA00022475"/>
    </source>
</evidence>
<keyword evidence="10" id="KW-1133">Transmembrane helix</keyword>
<evidence type="ECO:0000256" key="2">
    <source>
        <dbReference type="ARBA" id="ARBA00004651"/>
    </source>
</evidence>
<keyword evidence="10" id="KW-0812">Transmembrane</keyword>
<name>A0ABU5DRN8_9BURK</name>
<dbReference type="InterPro" id="IPR036097">
    <property type="entry name" value="HisK_dim/P_sf"/>
</dbReference>
<evidence type="ECO:0000256" key="1">
    <source>
        <dbReference type="ARBA" id="ARBA00000085"/>
    </source>
</evidence>
<dbReference type="PANTHER" id="PTHR44936:SF10">
    <property type="entry name" value="SENSOR PROTEIN RSTB"/>
    <property type="match status" value="1"/>
</dbReference>